<sequence length="222" mass="25264">MGFKDNNSKRIQKKLFIGIIVVGLSTITACIPKEIKQTELITDYNRHLIGKEARGDYIIYRNGAFIDSNGVELSPEELMKRTRNTLPENRIITKIMEENFIPTSIIEIKTNEKKGVFISPEIITVNGSISVLTDIRGRGWELKSGDSVEYAFEKYKSEVVENQNILIGYIKDGVLNPWQKFDQIKGNYNLTIEESGQYYFYIINASSDTIALKEGALKLIQN</sequence>
<proteinExistence type="predicted"/>
<evidence type="ECO:0008006" key="3">
    <source>
        <dbReference type="Google" id="ProtNLM"/>
    </source>
</evidence>
<accession>A0ABU7VTS9</accession>
<reference evidence="1 2" key="1">
    <citation type="submission" date="2024-02" db="EMBL/GenBank/DDBJ databases">
        <title>A nitrogen-fixing paenibacillus bacterium.</title>
        <authorList>
            <person name="Zhang W.L."/>
            <person name="Chen S.F."/>
        </authorList>
    </citation>
    <scope>NUCLEOTIDE SEQUENCE [LARGE SCALE GENOMIC DNA]</scope>
    <source>
        <strain evidence="1 2">M1</strain>
    </source>
</reference>
<keyword evidence="2" id="KW-1185">Reference proteome</keyword>
<comment type="caution">
    <text evidence="1">The sequence shown here is derived from an EMBL/GenBank/DDBJ whole genome shotgun (WGS) entry which is preliminary data.</text>
</comment>
<dbReference type="PROSITE" id="PS51257">
    <property type="entry name" value="PROKAR_LIPOPROTEIN"/>
    <property type="match status" value="1"/>
</dbReference>
<dbReference type="Proteomes" id="UP001306950">
    <property type="component" value="Unassembled WGS sequence"/>
</dbReference>
<evidence type="ECO:0000313" key="1">
    <source>
        <dbReference type="EMBL" id="MEF2967165.1"/>
    </source>
</evidence>
<name>A0ABU7VTS9_9BACL</name>
<dbReference type="EMBL" id="JAZHPZ010000007">
    <property type="protein sequence ID" value="MEF2967165.1"/>
    <property type="molecule type" value="Genomic_DNA"/>
</dbReference>
<organism evidence="1 2">
    <name type="scientific">Paenibacillus haidiansis</name>
    <dbReference type="NCBI Taxonomy" id="1574488"/>
    <lineage>
        <taxon>Bacteria</taxon>
        <taxon>Bacillati</taxon>
        <taxon>Bacillota</taxon>
        <taxon>Bacilli</taxon>
        <taxon>Bacillales</taxon>
        <taxon>Paenibacillaceae</taxon>
        <taxon>Paenibacillus</taxon>
    </lineage>
</organism>
<evidence type="ECO:0000313" key="2">
    <source>
        <dbReference type="Proteomes" id="UP001306950"/>
    </source>
</evidence>
<dbReference type="RefSeq" id="WP_331847388.1">
    <property type="nucleotide sequence ID" value="NZ_JAZHPZ010000007.1"/>
</dbReference>
<protein>
    <recommendedName>
        <fullName evidence="3">Lipoprotein</fullName>
    </recommendedName>
</protein>
<gene>
    <name evidence="1" type="ORF">V3851_15110</name>
</gene>